<organism evidence="3 4">
    <name type="scientific">Planktosalinus lacus</name>
    <dbReference type="NCBI Taxonomy" id="1526573"/>
    <lineage>
        <taxon>Bacteria</taxon>
        <taxon>Pseudomonadati</taxon>
        <taxon>Bacteroidota</taxon>
        <taxon>Flavobacteriia</taxon>
        <taxon>Flavobacteriales</taxon>
        <taxon>Flavobacteriaceae</taxon>
        <taxon>Planktosalinus</taxon>
    </lineage>
</organism>
<dbReference type="AlphaFoldDB" id="A0A8J2Y6J7"/>
<protein>
    <recommendedName>
        <fullName evidence="2">DUF4412 domain-containing protein</fullName>
    </recommendedName>
</protein>
<accession>A0A8J2Y6J7</accession>
<proteinExistence type="predicted"/>
<evidence type="ECO:0000259" key="2">
    <source>
        <dbReference type="Pfam" id="PF14371"/>
    </source>
</evidence>
<feature type="region of interest" description="Disordered" evidence="1">
    <location>
        <begin position="17"/>
        <end position="65"/>
    </location>
</feature>
<comment type="caution">
    <text evidence="3">The sequence shown here is derived from an EMBL/GenBank/DDBJ whole genome shotgun (WGS) entry which is preliminary data.</text>
</comment>
<dbReference type="Proteomes" id="UP000652231">
    <property type="component" value="Unassembled WGS sequence"/>
</dbReference>
<name>A0A8J2Y6J7_9FLAO</name>
<feature type="domain" description="DUF4412" evidence="2">
    <location>
        <begin position="71"/>
        <end position="190"/>
    </location>
</feature>
<evidence type="ECO:0000313" key="4">
    <source>
        <dbReference type="Proteomes" id="UP000652231"/>
    </source>
</evidence>
<reference evidence="3" key="1">
    <citation type="journal article" date="2014" name="Int. J. Syst. Evol. Microbiol.">
        <title>Complete genome sequence of Corynebacterium casei LMG S-19264T (=DSM 44701T), isolated from a smear-ripened cheese.</title>
        <authorList>
            <consortium name="US DOE Joint Genome Institute (JGI-PGF)"/>
            <person name="Walter F."/>
            <person name="Albersmeier A."/>
            <person name="Kalinowski J."/>
            <person name="Ruckert C."/>
        </authorList>
    </citation>
    <scope>NUCLEOTIDE SEQUENCE</scope>
    <source>
        <strain evidence="3">CGMCC 1.12924</strain>
    </source>
</reference>
<evidence type="ECO:0000256" key="1">
    <source>
        <dbReference type="SAM" id="MobiDB-lite"/>
    </source>
</evidence>
<gene>
    <name evidence="3" type="ORF">GCM10011312_03180</name>
</gene>
<keyword evidence="4" id="KW-1185">Reference proteome</keyword>
<sequence>MNAQFLKKLSKKVENKVENTVINKTSDKAGKETGKAVDKVLEPETDNKKAKNERKASKKSSSKNMPSSYEFEYQYQMTMTTSQGKMNLDYFLKPGASYLGLKMNQGVDMFMVMDGDSNTNYMFMNSGGTKIATATSLNGNDIINSANDENDYTITDLPPKKILGYNCLGKQMENDEYLIKMYYTTEADVSFNDVFKSSNDQIPDAMKAHFNSDEGALMMYMDMVDKKNKGKRNASSTMECTLLKSTDFTFKTSGYQVM</sequence>
<feature type="compositionally biased region" description="Basic and acidic residues" evidence="1">
    <location>
        <begin position="25"/>
        <end position="55"/>
    </location>
</feature>
<dbReference type="Pfam" id="PF14371">
    <property type="entry name" value="DUF4412"/>
    <property type="match status" value="1"/>
</dbReference>
<evidence type="ECO:0000313" key="3">
    <source>
        <dbReference type="EMBL" id="GGD82205.1"/>
    </source>
</evidence>
<dbReference type="EMBL" id="BMGK01000001">
    <property type="protein sequence ID" value="GGD82205.1"/>
    <property type="molecule type" value="Genomic_DNA"/>
</dbReference>
<dbReference type="InterPro" id="IPR025524">
    <property type="entry name" value="DUF4412"/>
</dbReference>
<reference evidence="3" key="2">
    <citation type="submission" date="2020-09" db="EMBL/GenBank/DDBJ databases">
        <authorList>
            <person name="Sun Q."/>
            <person name="Zhou Y."/>
        </authorList>
    </citation>
    <scope>NUCLEOTIDE SEQUENCE</scope>
    <source>
        <strain evidence="3">CGMCC 1.12924</strain>
    </source>
</reference>